<sequence>MGFEGCFACDQENPKGLGMRFKRVGEGVRAEFCPEKWHVGWPGIQHGGLTCTIMDEALGYVVHHLGVVALTGEMHVSFLAPIRVGERVTVEAYPVRKRRRIIDVEAVVRGEDGQIKAKCQAKMLVLSDAQKEEMGLTGLKERPTGSQLAEKSAGAEGS</sequence>
<evidence type="ECO:0000256" key="10">
    <source>
        <dbReference type="ARBA" id="ARBA00023098"/>
    </source>
</evidence>
<evidence type="ECO:0000313" key="26">
    <source>
        <dbReference type="EMBL" id="OUM85745.1"/>
    </source>
</evidence>
<comment type="catalytic activity">
    <reaction evidence="23">
        <text>tetradecanoyl-CoA + H2O = tetradecanoate + CoA + H(+)</text>
        <dbReference type="Rhea" id="RHEA:40119"/>
        <dbReference type="ChEBI" id="CHEBI:15377"/>
        <dbReference type="ChEBI" id="CHEBI:15378"/>
        <dbReference type="ChEBI" id="CHEBI:30807"/>
        <dbReference type="ChEBI" id="CHEBI:57287"/>
        <dbReference type="ChEBI" id="CHEBI:57385"/>
    </reaction>
    <physiologicalReaction direction="left-to-right" evidence="23">
        <dbReference type="Rhea" id="RHEA:40120"/>
    </physiologicalReaction>
</comment>
<evidence type="ECO:0000256" key="17">
    <source>
        <dbReference type="ARBA" id="ARBA00040123"/>
    </source>
</evidence>
<evidence type="ECO:0000256" key="1">
    <source>
        <dbReference type="ARBA" id="ARBA00004170"/>
    </source>
</evidence>
<keyword evidence="11" id="KW-0472">Membrane</keyword>
<proteinExistence type="inferred from homology"/>
<evidence type="ECO:0000259" key="25">
    <source>
        <dbReference type="Pfam" id="PF03061"/>
    </source>
</evidence>
<protein>
    <recommendedName>
        <fullName evidence="17">Acyl-coenzyme A thioesterase THEM4</fullName>
        <ecNumber evidence="16">3.1.2.2</ecNumber>
    </recommendedName>
    <alternativeName>
        <fullName evidence="18">Thioesterase superfamily member 4</fullName>
    </alternativeName>
</protein>
<evidence type="ECO:0000256" key="7">
    <source>
        <dbReference type="ARBA" id="ARBA00022801"/>
    </source>
</evidence>
<dbReference type="InterPro" id="IPR006683">
    <property type="entry name" value="Thioestr_dom"/>
</dbReference>
<comment type="catalytic activity">
    <reaction evidence="22">
        <text>dodecanoyl-CoA + H2O = dodecanoate + CoA + H(+)</text>
        <dbReference type="Rhea" id="RHEA:30135"/>
        <dbReference type="ChEBI" id="CHEBI:15377"/>
        <dbReference type="ChEBI" id="CHEBI:15378"/>
        <dbReference type="ChEBI" id="CHEBI:18262"/>
        <dbReference type="ChEBI" id="CHEBI:57287"/>
        <dbReference type="ChEBI" id="CHEBI:57375"/>
    </reaction>
    <physiologicalReaction direction="left-to-right" evidence="22">
        <dbReference type="Rhea" id="RHEA:30136"/>
    </physiologicalReaction>
</comment>
<dbReference type="GO" id="GO:0016787">
    <property type="term" value="F:hydrolase activity"/>
    <property type="evidence" value="ECO:0007669"/>
    <property type="project" value="UniProtKB-KW"/>
</dbReference>
<comment type="catalytic activity">
    <reaction evidence="13">
        <text>(5Z,8Z,11Z,14Z)-eicosatetraenoyl-CoA + H2O = (5Z,8Z,11Z,14Z)-eicosatetraenoate + CoA + H(+)</text>
        <dbReference type="Rhea" id="RHEA:40151"/>
        <dbReference type="ChEBI" id="CHEBI:15377"/>
        <dbReference type="ChEBI" id="CHEBI:15378"/>
        <dbReference type="ChEBI" id="CHEBI:32395"/>
        <dbReference type="ChEBI" id="CHEBI:57287"/>
        <dbReference type="ChEBI" id="CHEBI:57368"/>
    </reaction>
    <physiologicalReaction direction="left-to-right" evidence="13">
        <dbReference type="Rhea" id="RHEA:40152"/>
    </physiologicalReaction>
</comment>
<dbReference type="InterPro" id="IPR029069">
    <property type="entry name" value="HotDog_dom_sf"/>
</dbReference>
<evidence type="ECO:0000256" key="20">
    <source>
        <dbReference type="ARBA" id="ARBA00047734"/>
    </source>
</evidence>
<keyword evidence="5" id="KW-0963">Cytoplasm</keyword>
<feature type="domain" description="Thioesterase" evidence="25">
    <location>
        <begin position="43"/>
        <end position="114"/>
    </location>
</feature>
<keyword evidence="9" id="KW-0809">Transit peptide</keyword>
<comment type="catalytic activity">
    <reaction evidence="20">
        <text>hexadecanoyl-CoA + H2O = hexadecanoate + CoA + H(+)</text>
        <dbReference type="Rhea" id="RHEA:16645"/>
        <dbReference type="ChEBI" id="CHEBI:7896"/>
        <dbReference type="ChEBI" id="CHEBI:15377"/>
        <dbReference type="ChEBI" id="CHEBI:15378"/>
        <dbReference type="ChEBI" id="CHEBI:57287"/>
        <dbReference type="ChEBI" id="CHEBI:57379"/>
        <dbReference type="EC" id="3.1.2.2"/>
    </reaction>
    <physiologicalReaction direction="left-to-right" evidence="20">
        <dbReference type="Rhea" id="RHEA:16646"/>
    </physiologicalReaction>
</comment>
<dbReference type="Proteomes" id="UP000196475">
    <property type="component" value="Unassembled WGS sequence"/>
</dbReference>
<reference evidence="27" key="1">
    <citation type="submission" date="2016-06" db="EMBL/GenBank/DDBJ databases">
        <authorList>
            <person name="Nascimento L."/>
            <person name="Pereira R.V."/>
            <person name="Martins L.F."/>
            <person name="Quaggio R.B."/>
            <person name="Silva A.M."/>
            <person name="Setubal J.C."/>
        </authorList>
    </citation>
    <scope>NUCLEOTIDE SEQUENCE [LARGE SCALE GENOMIC DNA]</scope>
</reference>
<keyword evidence="12" id="KW-0966">Cell projection</keyword>
<comment type="catalytic activity">
    <reaction evidence="14">
        <text>(9Z)-octadecenoyl-CoA + H2O = (9Z)-octadecenoate + CoA + H(+)</text>
        <dbReference type="Rhea" id="RHEA:40139"/>
        <dbReference type="ChEBI" id="CHEBI:15377"/>
        <dbReference type="ChEBI" id="CHEBI:15378"/>
        <dbReference type="ChEBI" id="CHEBI:30823"/>
        <dbReference type="ChEBI" id="CHEBI:57287"/>
        <dbReference type="ChEBI" id="CHEBI:57387"/>
    </reaction>
    <physiologicalReaction direction="left-to-right" evidence="14">
        <dbReference type="Rhea" id="RHEA:40140"/>
    </physiologicalReaction>
</comment>
<dbReference type="Gene3D" id="3.10.129.10">
    <property type="entry name" value="Hotdog Thioesterase"/>
    <property type="match status" value="1"/>
</dbReference>
<comment type="similarity">
    <text evidence="15">Belongs to the THEM4/THEM5 thioesterase family.</text>
</comment>
<dbReference type="GO" id="GO:0006631">
    <property type="term" value="P:fatty acid metabolic process"/>
    <property type="evidence" value="ECO:0007669"/>
    <property type="project" value="UniProtKB-KW"/>
</dbReference>
<evidence type="ECO:0000256" key="15">
    <source>
        <dbReference type="ARBA" id="ARBA00038456"/>
    </source>
</evidence>
<dbReference type="SUPFAM" id="SSF54637">
    <property type="entry name" value="Thioesterase/thiol ester dehydrase-isomerase"/>
    <property type="match status" value="1"/>
</dbReference>
<evidence type="ECO:0000256" key="12">
    <source>
        <dbReference type="ARBA" id="ARBA00023273"/>
    </source>
</evidence>
<evidence type="ECO:0000256" key="21">
    <source>
        <dbReference type="ARBA" id="ARBA00047969"/>
    </source>
</evidence>
<feature type="region of interest" description="Disordered" evidence="24">
    <location>
        <begin position="135"/>
        <end position="158"/>
    </location>
</feature>
<dbReference type="PANTHER" id="PTHR12418:SF19">
    <property type="entry name" value="ACYL-COENZYME A THIOESTERASE THEM4"/>
    <property type="match status" value="1"/>
</dbReference>
<dbReference type="EMBL" id="LZRT01000097">
    <property type="protein sequence ID" value="OUM85745.1"/>
    <property type="molecule type" value="Genomic_DNA"/>
</dbReference>
<accession>A0A1Y3PEF8</accession>
<dbReference type="CDD" id="cd03443">
    <property type="entry name" value="PaaI_thioesterase"/>
    <property type="match status" value="1"/>
</dbReference>
<dbReference type="AlphaFoldDB" id="A0A1Y3PEF8"/>
<evidence type="ECO:0000256" key="22">
    <source>
        <dbReference type="ARBA" id="ARBA00048074"/>
    </source>
</evidence>
<keyword evidence="10" id="KW-0443">Lipid metabolism</keyword>
<comment type="catalytic activity">
    <reaction evidence="19">
        <text>octanoyl-CoA + H2O = octanoate + CoA + H(+)</text>
        <dbReference type="Rhea" id="RHEA:30143"/>
        <dbReference type="ChEBI" id="CHEBI:15377"/>
        <dbReference type="ChEBI" id="CHEBI:15378"/>
        <dbReference type="ChEBI" id="CHEBI:25646"/>
        <dbReference type="ChEBI" id="CHEBI:57287"/>
        <dbReference type="ChEBI" id="CHEBI:57386"/>
    </reaction>
    <physiologicalReaction direction="left-to-right" evidence="19">
        <dbReference type="Rhea" id="RHEA:30144"/>
    </physiologicalReaction>
</comment>
<dbReference type="Pfam" id="PF03061">
    <property type="entry name" value="4HBT"/>
    <property type="match status" value="1"/>
</dbReference>
<evidence type="ECO:0000256" key="13">
    <source>
        <dbReference type="ARBA" id="ARBA00035852"/>
    </source>
</evidence>
<dbReference type="EC" id="3.1.2.2" evidence="16"/>
<dbReference type="GO" id="GO:0016020">
    <property type="term" value="C:membrane"/>
    <property type="evidence" value="ECO:0007669"/>
    <property type="project" value="UniProtKB-SubCell"/>
</dbReference>
<evidence type="ECO:0000256" key="5">
    <source>
        <dbReference type="ARBA" id="ARBA00022490"/>
    </source>
</evidence>
<evidence type="ECO:0000256" key="9">
    <source>
        <dbReference type="ARBA" id="ARBA00022946"/>
    </source>
</evidence>
<organism evidence="26 27">
    <name type="scientific">Bacillus thermozeamaize</name>
    <dbReference type="NCBI Taxonomy" id="230954"/>
    <lineage>
        <taxon>Bacteria</taxon>
        <taxon>Bacillati</taxon>
        <taxon>Bacillota</taxon>
        <taxon>Bacilli</taxon>
        <taxon>Bacillales</taxon>
        <taxon>Bacillaceae</taxon>
        <taxon>Bacillus</taxon>
    </lineage>
</organism>
<keyword evidence="4" id="KW-1003">Cell membrane</keyword>
<keyword evidence="8" id="KW-0276">Fatty acid metabolism</keyword>
<keyword evidence="7" id="KW-0378">Hydrolase</keyword>
<evidence type="ECO:0000256" key="23">
    <source>
        <dbReference type="ARBA" id="ARBA00048180"/>
    </source>
</evidence>
<name>A0A1Y3PEF8_9BACI</name>
<evidence type="ECO:0000256" key="8">
    <source>
        <dbReference type="ARBA" id="ARBA00022832"/>
    </source>
</evidence>
<evidence type="ECO:0000256" key="6">
    <source>
        <dbReference type="ARBA" id="ARBA00022703"/>
    </source>
</evidence>
<dbReference type="PANTHER" id="PTHR12418">
    <property type="entry name" value="ACYL-COENZYME A THIOESTERASE THEM4"/>
    <property type="match status" value="1"/>
</dbReference>
<evidence type="ECO:0000256" key="4">
    <source>
        <dbReference type="ARBA" id="ARBA00022475"/>
    </source>
</evidence>
<evidence type="ECO:0000256" key="24">
    <source>
        <dbReference type="SAM" id="MobiDB-lite"/>
    </source>
</evidence>
<evidence type="ECO:0000256" key="19">
    <source>
        <dbReference type="ARBA" id="ARBA00047588"/>
    </source>
</evidence>
<evidence type="ECO:0000256" key="3">
    <source>
        <dbReference type="ARBA" id="ARBA00004632"/>
    </source>
</evidence>
<evidence type="ECO:0000256" key="2">
    <source>
        <dbReference type="ARBA" id="ARBA00004496"/>
    </source>
</evidence>
<evidence type="ECO:0000256" key="14">
    <source>
        <dbReference type="ARBA" id="ARBA00037002"/>
    </source>
</evidence>
<dbReference type="GO" id="GO:0005737">
    <property type="term" value="C:cytoplasm"/>
    <property type="evidence" value="ECO:0007669"/>
    <property type="project" value="UniProtKB-SubCell"/>
</dbReference>
<evidence type="ECO:0000256" key="18">
    <source>
        <dbReference type="ARBA" id="ARBA00043210"/>
    </source>
</evidence>
<evidence type="ECO:0000256" key="11">
    <source>
        <dbReference type="ARBA" id="ARBA00023136"/>
    </source>
</evidence>
<comment type="subcellular location">
    <subcellularLocation>
        <location evidence="3">Cell projection</location>
        <location evidence="3">Ruffle membrane</location>
    </subcellularLocation>
    <subcellularLocation>
        <location evidence="2">Cytoplasm</location>
    </subcellularLocation>
    <subcellularLocation>
        <location evidence="1">Membrane</location>
        <topology evidence="1">Peripheral membrane protein</topology>
    </subcellularLocation>
</comment>
<evidence type="ECO:0000313" key="27">
    <source>
        <dbReference type="Proteomes" id="UP000196475"/>
    </source>
</evidence>
<gene>
    <name evidence="26" type="ORF">BAA01_06315</name>
</gene>
<dbReference type="InterPro" id="IPR052365">
    <property type="entry name" value="THEM4/THEM5_acyl-CoA_thioest"/>
</dbReference>
<keyword evidence="6" id="KW-0053">Apoptosis</keyword>
<comment type="catalytic activity">
    <reaction evidence="21">
        <text>decanoyl-CoA + H2O = decanoate + CoA + H(+)</text>
        <dbReference type="Rhea" id="RHEA:40059"/>
        <dbReference type="ChEBI" id="CHEBI:15377"/>
        <dbReference type="ChEBI" id="CHEBI:15378"/>
        <dbReference type="ChEBI" id="CHEBI:27689"/>
        <dbReference type="ChEBI" id="CHEBI:57287"/>
        <dbReference type="ChEBI" id="CHEBI:61430"/>
    </reaction>
    <physiologicalReaction direction="left-to-right" evidence="21">
        <dbReference type="Rhea" id="RHEA:40060"/>
    </physiologicalReaction>
</comment>
<comment type="caution">
    <text evidence="26">The sequence shown here is derived from an EMBL/GenBank/DDBJ whole genome shotgun (WGS) entry which is preliminary data.</text>
</comment>
<evidence type="ECO:0000256" key="16">
    <source>
        <dbReference type="ARBA" id="ARBA00038848"/>
    </source>
</evidence>